<evidence type="ECO:0000259" key="1">
    <source>
        <dbReference type="Pfam" id="PF07700"/>
    </source>
</evidence>
<evidence type="ECO:0000313" key="3">
    <source>
        <dbReference type="Proteomes" id="UP000203589"/>
    </source>
</evidence>
<keyword evidence="3" id="KW-1185">Reference proteome</keyword>
<dbReference type="SUPFAM" id="SSF111126">
    <property type="entry name" value="Ligand-binding domain in the NO signalling and Golgi transport"/>
    <property type="match status" value="1"/>
</dbReference>
<dbReference type="OrthoDB" id="981203at2"/>
<dbReference type="KEGG" id="aht:ANTHELSMS3_04511"/>
<gene>
    <name evidence="2" type="ORF">ANTHELSMS3_04511</name>
</gene>
<accession>A0A222EAI8</accession>
<dbReference type="PANTHER" id="PTHR45655:SF13">
    <property type="entry name" value="SOLUBLE GUANYLATE CYCLASE GCY-32-RELATED"/>
    <property type="match status" value="1"/>
</dbReference>
<dbReference type="Gene3D" id="3.90.1520.10">
    <property type="entry name" value="H-NOX domain"/>
    <property type="match status" value="1"/>
</dbReference>
<dbReference type="RefSeq" id="WP_094036773.1">
    <property type="nucleotide sequence ID" value="NZ_CP022540.1"/>
</dbReference>
<dbReference type="Pfam" id="PF07700">
    <property type="entry name" value="HNOB"/>
    <property type="match status" value="1"/>
</dbReference>
<evidence type="ECO:0000313" key="2">
    <source>
        <dbReference type="EMBL" id="ASP23110.1"/>
    </source>
</evidence>
<organism evidence="2 3">
    <name type="scientific">Antarctobacter heliothermus</name>
    <dbReference type="NCBI Taxonomy" id="74033"/>
    <lineage>
        <taxon>Bacteria</taxon>
        <taxon>Pseudomonadati</taxon>
        <taxon>Pseudomonadota</taxon>
        <taxon>Alphaproteobacteria</taxon>
        <taxon>Rhodobacterales</taxon>
        <taxon>Roseobacteraceae</taxon>
        <taxon>Antarctobacter</taxon>
    </lineage>
</organism>
<dbReference type="GO" id="GO:0019934">
    <property type="term" value="P:cGMP-mediated signaling"/>
    <property type="evidence" value="ECO:0007669"/>
    <property type="project" value="TreeGrafter"/>
</dbReference>
<dbReference type="InterPro" id="IPR024096">
    <property type="entry name" value="NO_sig/Golgi_transp_ligand-bd"/>
</dbReference>
<dbReference type="EMBL" id="CP022540">
    <property type="protein sequence ID" value="ASP23110.1"/>
    <property type="molecule type" value="Genomic_DNA"/>
</dbReference>
<name>A0A222EAI8_9RHOB</name>
<dbReference type="Proteomes" id="UP000203589">
    <property type="component" value="Chromosome"/>
</dbReference>
<dbReference type="GO" id="GO:0020037">
    <property type="term" value="F:heme binding"/>
    <property type="evidence" value="ECO:0007669"/>
    <property type="project" value="InterPro"/>
</dbReference>
<dbReference type="GO" id="GO:0004383">
    <property type="term" value="F:guanylate cyclase activity"/>
    <property type="evidence" value="ECO:0007669"/>
    <property type="project" value="TreeGrafter"/>
</dbReference>
<dbReference type="InterPro" id="IPR038158">
    <property type="entry name" value="H-NOX_domain_sf"/>
</dbReference>
<dbReference type="InterPro" id="IPR011644">
    <property type="entry name" value="Heme_NO-bd"/>
</dbReference>
<reference evidence="2 3" key="1">
    <citation type="submission" date="2017-07" db="EMBL/GenBank/DDBJ databases">
        <title>Genome Sequence of Antarctobacter heliothermus Strain SMS3 Isolated from a culture of the Diatom Skeletonema marinoi.</title>
        <authorList>
            <person name="Topel M."/>
            <person name="Pinder M.I.M."/>
            <person name="Johansson O.N."/>
            <person name="Kourtchenko O."/>
            <person name="Godhe A."/>
            <person name="Clarke A.K."/>
        </authorList>
    </citation>
    <scope>NUCLEOTIDE SEQUENCE [LARGE SCALE GENOMIC DNA]</scope>
    <source>
        <strain evidence="2 3">SMS3</strain>
    </source>
</reference>
<proteinExistence type="predicted"/>
<dbReference type="PANTHER" id="PTHR45655">
    <property type="entry name" value="GUANYLATE CYCLASE SOLUBLE SUBUNIT BETA-2"/>
    <property type="match status" value="1"/>
</dbReference>
<sequence>MHGLILRTFQVFIEDTYGPMTWAEIVVGAGLEVPAFEPMLNYPPETYSALIGAAELGLGKPAEAIWEDVGTYLVSHPNSEGLRRLLRFGGVDFIEFLHSLDDLPDRTRLAVADLVLPELELTDSGNLQFSLRVGDGLPGFGYVMIGVLRAMADDYGALALLDTEGGRRGEQILMITVIETAYAEGREFELAANTGGSEG</sequence>
<dbReference type="GO" id="GO:0070482">
    <property type="term" value="P:response to oxygen levels"/>
    <property type="evidence" value="ECO:0007669"/>
    <property type="project" value="TreeGrafter"/>
</dbReference>
<dbReference type="AlphaFoldDB" id="A0A222EAI8"/>
<dbReference type="GO" id="GO:0008074">
    <property type="term" value="C:guanylate cyclase complex, soluble"/>
    <property type="evidence" value="ECO:0007669"/>
    <property type="project" value="TreeGrafter"/>
</dbReference>
<feature type="domain" description="Heme NO-binding" evidence="1">
    <location>
        <begin position="2"/>
        <end position="155"/>
    </location>
</feature>
<protein>
    <submittedName>
        <fullName evidence="2">Heme-NO-binding protein</fullName>
    </submittedName>
</protein>